<evidence type="ECO:0000313" key="3">
    <source>
        <dbReference type="Proteomes" id="UP001200034"/>
    </source>
</evidence>
<gene>
    <name evidence="2" type="ORF">KR093_005880</name>
</gene>
<dbReference type="EMBL" id="JAJJHW010002906">
    <property type="protein sequence ID" value="KAH8362335.1"/>
    <property type="molecule type" value="Genomic_DNA"/>
</dbReference>
<feature type="non-terminal residue" evidence="2">
    <location>
        <position position="1"/>
    </location>
</feature>
<feature type="chain" id="PRO_5042234498" evidence="1">
    <location>
        <begin position="24"/>
        <end position="65"/>
    </location>
</feature>
<keyword evidence="1" id="KW-0732">Signal</keyword>
<proteinExistence type="predicted"/>
<sequence length="65" mass="7475">RCGFIVLLCLTLASAHIADYSRAKYIPIIDGEVLIWEEFAYVTHTGNLSEYTRILDETTDMCDRF</sequence>
<dbReference type="Proteomes" id="UP001200034">
    <property type="component" value="Unassembled WGS sequence"/>
</dbReference>
<feature type="non-terminal residue" evidence="2">
    <location>
        <position position="65"/>
    </location>
</feature>
<name>A0AAD4JVJ1_9MUSC</name>
<evidence type="ECO:0000313" key="2">
    <source>
        <dbReference type="EMBL" id="KAH8362335.1"/>
    </source>
</evidence>
<dbReference type="InterPro" id="IPR009882">
    <property type="entry name" value="Gypsy"/>
</dbReference>
<protein>
    <submittedName>
        <fullName evidence="2">Uncharacterized protein</fullName>
    </submittedName>
</protein>
<reference evidence="2" key="1">
    <citation type="journal article" date="2021" name="Mol. Ecol. Resour.">
        <title>Phylogenomic analyses of the genus Drosophila reveals genomic signals of climate adaptation.</title>
        <authorList>
            <person name="Li F."/>
            <person name="Rane R.V."/>
            <person name="Luria V."/>
            <person name="Xiong Z."/>
            <person name="Chen J."/>
            <person name="Li Z."/>
            <person name="Catullo R.A."/>
            <person name="Griffin P.C."/>
            <person name="Schiffer M."/>
            <person name="Pearce S."/>
            <person name="Lee S.F."/>
            <person name="McElroy K."/>
            <person name="Stocker A."/>
            <person name="Shirriffs J."/>
            <person name="Cockerell F."/>
            <person name="Coppin C."/>
            <person name="Sgro C.M."/>
            <person name="Karger A."/>
            <person name="Cain J.W."/>
            <person name="Weber J.A."/>
            <person name="Santpere G."/>
            <person name="Kirschner M.W."/>
            <person name="Hoffmann A.A."/>
            <person name="Oakeshott J.G."/>
            <person name="Zhang G."/>
        </authorList>
    </citation>
    <scope>NUCLEOTIDE SEQUENCE</scope>
    <source>
        <strain evidence="2">BGI-SZ-2011g</strain>
    </source>
</reference>
<dbReference type="Pfam" id="PF07253">
    <property type="entry name" value="Gypsy"/>
    <property type="match status" value="1"/>
</dbReference>
<evidence type="ECO:0000256" key="1">
    <source>
        <dbReference type="SAM" id="SignalP"/>
    </source>
</evidence>
<dbReference type="AlphaFoldDB" id="A0AAD4JVJ1"/>
<organism evidence="2 3">
    <name type="scientific">Drosophila rubida</name>
    <dbReference type="NCBI Taxonomy" id="30044"/>
    <lineage>
        <taxon>Eukaryota</taxon>
        <taxon>Metazoa</taxon>
        <taxon>Ecdysozoa</taxon>
        <taxon>Arthropoda</taxon>
        <taxon>Hexapoda</taxon>
        <taxon>Insecta</taxon>
        <taxon>Pterygota</taxon>
        <taxon>Neoptera</taxon>
        <taxon>Endopterygota</taxon>
        <taxon>Diptera</taxon>
        <taxon>Brachycera</taxon>
        <taxon>Muscomorpha</taxon>
        <taxon>Ephydroidea</taxon>
        <taxon>Drosophilidae</taxon>
        <taxon>Drosophila</taxon>
    </lineage>
</organism>
<comment type="caution">
    <text evidence="2">The sequence shown here is derived from an EMBL/GenBank/DDBJ whole genome shotgun (WGS) entry which is preliminary data.</text>
</comment>
<feature type="signal peptide" evidence="1">
    <location>
        <begin position="1"/>
        <end position="23"/>
    </location>
</feature>
<keyword evidence="3" id="KW-1185">Reference proteome</keyword>
<accession>A0AAD4JVJ1</accession>